<name>A0ABZ1QLL8_9ACTN</name>
<accession>A0ABZ1QLL8</accession>
<proteinExistence type="predicted"/>
<organism evidence="1 2">
    <name type="scientific">Streptomyces erythrochromogenes</name>
    <dbReference type="NCBI Taxonomy" id="285574"/>
    <lineage>
        <taxon>Bacteria</taxon>
        <taxon>Bacillati</taxon>
        <taxon>Actinomycetota</taxon>
        <taxon>Actinomycetes</taxon>
        <taxon>Kitasatosporales</taxon>
        <taxon>Streptomycetaceae</taxon>
        <taxon>Streptomyces</taxon>
    </lineage>
</organism>
<evidence type="ECO:0000313" key="2">
    <source>
        <dbReference type="Proteomes" id="UP001432312"/>
    </source>
</evidence>
<reference evidence="1" key="1">
    <citation type="submission" date="2022-10" db="EMBL/GenBank/DDBJ databases">
        <title>The complete genomes of actinobacterial strains from the NBC collection.</title>
        <authorList>
            <person name="Joergensen T.S."/>
            <person name="Alvarez Arevalo M."/>
            <person name="Sterndorff E.B."/>
            <person name="Faurdal D."/>
            <person name="Vuksanovic O."/>
            <person name="Mourched A.-S."/>
            <person name="Charusanti P."/>
            <person name="Shaw S."/>
            <person name="Blin K."/>
            <person name="Weber T."/>
        </authorList>
    </citation>
    <scope>NUCLEOTIDE SEQUENCE</scope>
    <source>
        <strain evidence="1">NBC_00303</strain>
    </source>
</reference>
<dbReference type="RefSeq" id="WP_031157351.1">
    <property type="nucleotide sequence ID" value="NZ_CP108036.1"/>
</dbReference>
<protein>
    <submittedName>
        <fullName evidence="1">Uncharacterized protein</fullName>
    </submittedName>
</protein>
<dbReference type="EMBL" id="CP108036">
    <property type="protein sequence ID" value="WUN83207.1"/>
    <property type="molecule type" value="Genomic_DNA"/>
</dbReference>
<gene>
    <name evidence="1" type="ORF">OHA91_34655</name>
</gene>
<dbReference type="GeneID" id="95501302"/>
<evidence type="ECO:0000313" key="1">
    <source>
        <dbReference type="EMBL" id="WUN83207.1"/>
    </source>
</evidence>
<dbReference type="Proteomes" id="UP001432312">
    <property type="component" value="Chromosome"/>
</dbReference>
<keyword evidence="2" id="KW-1185">Reference proteome</keyword>
<sequence length="137" mass="15087">MPRNPNKARRLVVDGHTYTRSVRHSHSRPGGPDRDCCESLTVHLAGARGALRIVFREGPGRLVPTGYPMVSGEVSLTTTESLYLHEPGTVRALMEEARDRGWRPDGPSGLEIDGWTLFEAALRRRKDPAGPPPAPQE</sequence>